<dbReference type="CDD" id="cd03221">
    <property type="entry name" value="ABCF_EF-3"/>
    <property type="match status" value="2"/>
</dbReference>
<feature type="domain" description="ABC transporter" evidence="4">
    <location>
        <begin position="271"/>
        <end position="479"/>
    </location>
</feature>
<dbReference type="AlphaFoldDB" id="A0A317KX59"/>
<dbReference type="PROSITE" id="PS50893">
    <property type="entry name" value="ABC_TRANSPORTER_2"/>
    <property type="match status" value="2"/>
</dbReference>
<keyword evidence="6" id="KW-1185">Reference proteome</keyword>
<dbReference type="Gene3D" id="3.40.50.300">
    <property type="entry name" value="P-loop containing nucleotide triphosphate hydrolases"/>
    <property type="match status" value="3"/>
</dbReference>
<dbReference type="InterPro" id="IPR017871">
    <property type="entry name" value="ABC_transporter-like_CS"/>
</dbReference>
<name>A0A317KX59_9BACI</name>
<evidence type="ECO:0000256" key="2">
    <source>
        <dbReference type="ARBA" id="ARBA00022840"/>
    </source>
</evidence>
<dbReference type="InterPro" id="IPR027417">
    <property type="entry name" value="P-loop_NTPase"/>
</dbReference>
<dbReference type="GO" id="GO:0016887">
    <property type="term" value="F:ATP hydrolysis activity"/>
    <property type="evidence" value="ECO:0007669"/>
    <property type="project" value="InterPro"/>
</dbReference>
<feature type="domain" description="ABC transporter" evidence="4">
    <location>
        <begin position="3"/>
        <end position="174"/>
    </location>
</feature>
<sequence length="525" mass="59770">MLLQAKNLTISVQARTLLEIDLLEIFEGDRIGLVGKNGTGKSTLLHTLSGQLAPEKGSITYHGTLELLPQLKLSDGHKSGGEITQAYIQRAFSNQSSLLLADEPTTHLDTNHIEWVENTLKHWQGAYVVVSHDRKFLDVTCSKIWEIDQGRLKEYKGNYQRFKEQKELEKQQQLQEYEKYQTKKQQLENALVLKSEKAARATKKPKNTSASEAKITGAKPYFAKKQKKLQQTAKAIETRLEKLDKVEKPYEETPIKMELPQQDKIKGRKLIQVENLPGTIGSKTLWDKANLLIHGGDKAAIIGANGTGKTTLIRKIIQNEEGIHLSPACRMAYFKQDLSILDPKKTILENVQEGSVHDDTLVRTVLARLHFYREQVHKKVEVLSGGERVKVTLAKLFVSDCNTLILDEPTNFLDLEAMEALERLLNEYEGTIIFVSHDRRFVEKLATKVISIENQKITYFEGSYEQFRNRKKVKTKDTLAEQKLVLETRITDVLSRLSIEPSEALEKEFQALLKEKQNLSKSTDH</sequence>
<comment type="caution">
    <text evidence="5">The sequence shown here is derived from an EMBL/GenBank/DDBJ whole genome shotgun (WGS) entry which is preliminary data.</text>
</comment>
<dbReference type="GO" id="GO:0005524">
    <property type="term" value="F:ATP binding"/>
    <property type="evidence" value="ECO:0007669"/>
    <property type="project" value="UniProtKB-KW"/>
</dbReference>
<dbReference type="NCBIfam" id="NF000355">
    <property type="entry name" value="ribo_prot_ABC_F"/>
    <property type="match status" value="1"/>
</dbReference>
<dbReference type="PROSITE" id="PS00211">
    <property type="entry name" value="ABC_TRANSPORTER_1"/>
    <property type="match status" value="1"/>
</dbReference>
<dbReference type="NCBIfam" id="NF000170">
    <property type="entry name" value="ABCF_Vga_all"/>
    <property type="match status" value="1"/>
</dbReference>
<dbReference type="Proteomes" id="UP000245624">
    <property type="component" value="Unassembled WGS sequence"/>
</dbReference>
<dbReference type="PANTHER" id="PTHR42855">
    <property type="entry name" value="ABC TRANSPORTER ATP-BINDING SUBUNIT"/>
    <property type="match status" value="1"/>
</dbReference>
<evidence type="ECO:0000256" key="1">
    <source>
        <dbReference type="ARBA" id="ARBA00022741"/>
    </source>
</evidence>
<proteinExistence type="predicted"/>
<organism evidence="5 6">
    <name type="scientific">Gracilibacillus dipsosauri</name>
    <dbReference type="NCBI Taxonomy" id="178340"/>
    <lineage>
        <taxon>Bacteria</taxon>
        <taxon>Bacillati</taxon>
        <taxon>Bacillota</taxon>
        <taxon>Bacilli</taxon>
        <taxon>Bacillales</taxon>
        <taxon>Bacillaceae</taxon>
        <taxon>Gracilibacillus</taxon>
    </lineage>
</organism>
<evidence type="ECO:0000256" key="3">
    <source>
        <dbReference type="SAM" id="Coils"/>
    </source>
</evidence>
<evidence type="ECO:0000313" key="6">
    <source>
        <dbReference type="Proteomes" id="UP000245624"/>
    </source>
</evidence>
<reference evidence="5 6" key="1">
    <citation type="submission" date="2018-05" db="EMBL/GenBank/DDBJ databases">
        <title>Genomic analysis of Gracilibacillus dipsosauri DD1 reveals novel features of a salt-tolerant amylase.</title>
        <authorList>
            <person name="Deutch C.E."/>
            <person name="Yang S."/>
        </authorList>
    </citation>
    <scope>NUCLEOTIDE SEQUENCE [LARGE SCALE GENOMIC DNA]</scope>
    <source>
        <strain evidence="5 6">DD1</strain>
    </source>
</reference>
<dbReference type="SMART" id="SM00382">
    <property type="entry name" value="AAA"/>
    <property type="match status" value="2"/>
</dbReference>
<dbReference type="EMBL" id="QGTD01000011">
    <property type="protein sequence ID" value="PWU68087.1"/>
    <property type="molecule type" value="Genomic_DNA"/>
</dbReference>
<keyword evidence="2" id="KW-0067">ATP-binding</keyword>
<dbReference type="RefSeq" id="WP_109984851.1">
    <property type="nucleotide sequence ID" value="NZ_QGTD01000011.1"/>
</dbReference>
<dbReference type="InterPro" id="IPR003439">
    <property type="entry name" value="ABC_transporter-like_ATP-bd"/>
</dbReference>
<gene>
    <name evidence="5" type="primary">abc-f</name>
    <name evidence="5" type="ORF">DLJ74_12730</name>
</gene>
<dbReference type="InterPro" id="IPR051309">
    <property type="entry name" value="ABCF_ATPase"/>
</dbReference>
<feature type="coiled-coil region" evidence="3">
    <location>
        <begin position="152"/>
        <end position="246"/>
    </location>
</feature>
<dbReference type="InterPro" id="IPR003593">
    <property type="entry name" value="AAA+_ATPase"/>
</dbReference>
<evidence type="ECO:0000259" key="4">
    <source>
        <dbReference type="PROSITE" id="PS50893"/>
    </source>
</evidence>
<protein>
    <submittedName>
        <fullName evidence="5">ABC-F type ribosomal protection protein</fullName>
    </submittedName>
</protein>
<evidence type="ECO:0000313" key="5">
    <source>
        <dbReference type="EMBL" id="PWU68087.1"/>
    </source>
</evidence>
<dbReference type="OrthoDB" id="9760950at2"/>
<accession>A0A317KX59</accession>
<keyword evidence="1" id="KW-0547">Nucleotide-binding</keyword>
<keyword evidence="3" id="KW-0175">Coiled coil</keyword>
<dbReference type="Pfam" id="PF00005">
    <property type="entry name" value="ABC_tran"/>
    <property type="match status" value="2"/>
</dbReference>
<dbReference type="SUPFAM" id="SSF52540">
    <property type="entry name" value="P-loop containing nucleoside triphosphate hydrolases"/>
    <property type="match status" value="2"/>
</dbReference>
<dbReference type="PANTHER" id="PTHR42855:SF2">
    <property type="entry name" value="DRUG RESISTANCE ABC TRANSPORTER,ATP-BINDING PROTEIN"/>
    <property type="match status" value="1"/>
</dbReference>